<name>A0A1J1E5J3_9FLAO</name>
<dbReference type="Proteomes" id="UP000243197">
    <property type="component" value="Chromosome"/>
</dbReference>
<proteinExistence type="predicted"/>
<reference evidence="1 2" key="1">
    <citation type="submission" date="2014-03" db="EMBL/GenBank/DDBJ databases">
        <title>complete genome sequence of Flavobacteriaceae bacterium JBKA-6.</title>
        <authorList>
            <person name="Takano T."/>
            <person name="Nakamura Y."/>
            <person name="Takuma S."/>
            <person name="Yasuike M."/>
            <person name="Matsuyama T."/>
            <person name="Sakai T."/>
            <person name="Fujiwara A."/>
            <person name="Kimoto K."/>
            <person name="Fukuda Y."/>
            <person name="Kondo H."/>
            <person name="Hirono I."/>
            <person name="Nakayasu C."/>
        </authorList>
    </citation>
    <scope>NUCLEOTIDE SEQUENCE [LARGE SCALE GENOMIC DNA]</scope>
    <source>
        <strain evidence="1 2">JBKA-6</strain>
    </source>
</reference>
<evidence type="ECO:0000313" key="2">
    <source>
        <dbReference type="Proteomes" id="UP000243197"/>
    </source>
</evidence>
<dbReference type="RefSeq" id="WP_262490688.1">
    <property type="nucleotide sequence ID" value="NZ_AP014564.1"/>
</dbReference>
<dbReference type="AlphaFoldDB" id="A0A1J1E5J3"/>
<keyword evidence="2" id="KW-1185">Reference proteome</keyword>
<evidence type="ECO:0000313" key="1">
    <source>
        <dbReference type="EMBL" id="BAV94582.1"/>
    </source>
</evidence>
<gene>
    <name evidence="1" type="ORF">JBKA6_0569</name>
</gene>
<dbReference type="KEGG" id="ise:JBKA6_0569"/>
<organism evidence="1 2">
    <name type="scientific">Ichthyobacterium seriolicida</name>
    <dbReference type="NCBI Taxonomy" id="242600"/>
    <lineage>
        <taxon>Bacteria</taxon>
        <taxon>Pseudomonadati</taxon>
        <taxon>Bacteroidota</taxon>
        <taxon>Flavobacteriia</taxon>
        <taxon>Flavobacteriales</taxon>
        <taxon>Ichthyobacteriaceae</taxon>
        <taxon>Ichthyobacterium</taxon>
    </lineage>
</organism>
<protein>
    <submittedName>
        <fullName evidence="1">Uncharacterized protein</fullName>
    </submittedName>
</protein>
<sequence>MKDQLKPSELKHLYDVQEKISKINTKEENMGFSTFLALREATKK</sequence>
<dbReference type="EMBL" id="AP014564">
    <property type="protein sequence ID" value="BAV94582.1"/>
    <property type="molecule type" value="Genomic_DNA"/>
</dbReference>
<accession>A0A1J1E5J3</accession>